<proteinExistence type="predicted"/>
<evidence type="ECO:0000313" key="2">
    <source>
        <dbReference type="EMBL" id="MDG4714493.1"/>
    </source>
</evidence>
<reference evidence="2 3" key="1">
    <citation type="submission" date="2023-03" db="EMBL/GenBank/DDBJ databases">
        <title>Strain YYF002 represents a novel species in the genus Winogradskyella isolated from seawater.</title>
        <authorList>
            <person name="Fu Z.-Y."/>
        </authorList>
    </citation>
    <scope>NUCLEOTIDE SEQUENCE [LARGE SCALE GENOMIC DNA]</scope>
    <source>
        <strain evidence="2 3">YYF002</strain>
    </source>
</reference>
<dbReference type="GO" id="GO:0016491">
    <property type="term" value="F:oxidoreductase activity"/>
    <property type="evidence" value="ECO:0007669"/>
    <property type="project" value="UniProtKB-KW"/>
</dbReference>
<dbReference type="Pfam" id="PF09995">
    <property type="entry name" value="MPAB_Lcp_cat"/>
    <property type="match status" value="1"/>
</dbReference>
<gene>
    <name evidence="2" type="ORF">P7122_01320</name>
</gene>
<dbReference type="InterPro" id="IPR018713">
    <property type="entry name" value="MPAB/Lcp_cat_dom"/>
</dbReference>
<accession>A0ABT6FXG0</accession>
<keyword evidence="3" id="KW-1185">Reference proteome</keyword>
<evidence type="ECO:0000313" key="3">
    <source>
        <dbReference type="Proteomes" id="UP001529085"/>
    </source>
</evidence>
<dbReference type="Proteomes" id="UP001529085">
    <property type="component" value="Unassembled WGS sequence"/>
</dbReference>
<keyword evidence="2" id="KW-0560">Oxidoreductase</keyword>
<organism evidence="2 3">
    <name type="scientific">Winogradskyella marincola</name>
    <dbReference type="NCBI Taxonomy" id="3037795"/>
    <lineage>
        <taxon>Bacteria</taxon>
        <taxon>Pseudomonadati</taxon>
        <taxon>Bacteroidota</taxon>
        <taxon>Flavobacteriia</taxon>
        <taxon>Flavobacteriales</taxon>
        <taxon>Flavobacteriaceae</taxon>
        <taxon>Winogradskyella</taxon>
    </lineage>
</organism>
<sequence length="252" mass="29385">MEYFVDKDSIVREIWGKSDTILMVFAGASAEFALNKTVDWLYYTGKLPKDPLGRLFSTVNYAKAIVFSKNETALKAIDTINNIHGSVENSRGKKIPEWAYKDVLFMLIDYSIRSYELLQRPLTNHEKQEVLNVFNRVGSRMKINDLPLTYSDFQMARKVHLNQNLDNSTLTKDLYKQYKKHLGFIRYHLLLESQILLLPDSAIQMLNLRKTSLLAPMISVYKFFRSIKLDWMIKEVLLPSAYKQDIKQMNIT</sequence>
<comment type="caution">
    <text evidence="2">The sequence shown here is derived from an EMBL/GenBank/DDBJ whole genome shotgun (WGS) entry which is preliminary data.</text>
</comment>
<feature type="domain" description="ER-bound oxygenase mpaB/mpaB'/Rubber oxygenase catalytic" evidence="1">
    <location>
        <begin position="46"/>
        <end position="211"/>
    </location>
</feature>
<evidence type="ECO:0000259" key="1">
    <source>
        <dbReference type="Pfam" id="PF09995"/>
    </source>
</evidence>
<protein>
    <submittedName>
        <fullName evidence="2">Oxygenase MpaB family protein</fullName>
        <ecNumber evidence="2">1.-.-.-</ecNumber>
    </submittedName>
</protein>
<dbReference type="RefSeq" id="WP_278003976.1">
    <property type="nucleotide sequence ID" value="NZ_JARSBN010000001.1"/>
</dbReference>
<name>A0ABT6FXG0_9FLAO</name>
<dbReference type="EMBL" id="JARSBN010000001">
    <property type="protein sequence ID" value="MDG4714493.1"/>
    <property type="molecule type" value="Genomic_DNA"/>
</dbReference>
<dbReference type="EC" id="1.-.-.-" evidence="2"/>